<dbReference type="RefSeq" id="WP_241711716.1">
    <property type="nucleotide sequence ID" value="NZ_JALBUF010000001.1"/>
</dbReference>
<dbReference type="GO" id="GO:0005524">
    <property type="term" value="F:ATP binding"/>
    <property type="evidence" value="ECO:0007669"/>
    <property type="project" value="UniProtKB-KW"/>
</dbReference>
<evidence type="ECO:0000313" key="4">
    <source>
        <dbReference type="EMBL" id="MCI0182098.1"/>
    </source>
</evidence>
<evidence type="ECO:0000259" key="3">
    <source>
        <dbReference type="PROSITE" id="PS50893"/>
    </source>
</evidence>
<keyword evidence="2 4" id="KW-0067">ATP-binding</keyword>
<reference evidence="4" key="1">
    <citation type="submission" date="2022-03" db="EMBL/GenBank/DDBJ databases">
        <title>Draft Genome Sequence of Firmicute Strain S0AB, a Heterotrophic Iron/Sulfur-Oxidizing Extreme Acidophile.</title>
        <authorList>
            <person name="Vergara E."/>
            <person name="Pakostova E."/>
            <person name="Johnson D.B."/>
            <person name="Holmes D.S."/>
        </authorList>
    </citation>
    <scope>NUCLEOTIDE SEQUENCE</scope>
    <source>
        <strain evidence="4">S0AB</strain>
    </source>
</reference>
<dbReference type="SMART" id="SM00382">
    <property type="entry name" value="AAA"/>
    <property type="match status" value="1"/>
</dbReference>
<dbReference type="InterPro" id="IPR003439">
    <property type="entry name" value="ABC_transporter-like_ATP-bd"/>
</dbReference>
<proteinExistence type="predicted"/>
<dbReference type="PANTHER" id="PTHR43423">
    <property type="entry name" value="ABC TRANSPORTER I FAMILY MEMBER 17"/>
    <property type="match status" value="1"/>
</dbReference>
<dbReference type="InterPro" id="IPR003593">
    <property type="entry name" value="AAA+_ATPase"/>
</dbReference>
<dbReference type="GO" id="GO:0035435">
    <property type="term" value="P:phosphate ion transmembrane transport"/>
    <property type="evidence" value="ECO:0007669"/>
    <property type="project" value="InterPro"/>
</dbReference>
<evidence type="ECO:0000256" key="1">
    <source>
        <dbReference type="ARBA" id="ARBA00022741"/>
    </source>
</evidence>
<dbReference type="GO" id="GO:0016020">
    <property type="term" value="C:membrane"/>
    <property type="evidence" value="ECO:0007669"/>
    <property type="project" value="InterPro"/>
</dbReference>
<dbReference type="AlphaFoldDB" id="A0A9X1V8R6"/>
<gene>
    <name evidence="4" type="primary">pstB3</name>
    <name evidence="4" type="ORF">MM817_00354</name>
</gene>
<accession>A0A9X1V8R6</accession>
<name>A0A9X1V8R6_9BACL</name>
<feature type="domain" description="ABC transporter" evidence="3">
    <location>
        <begin position="5"/>
        <end position="245"/>
    </location>
</feature>
<evidence type="ECO:0000313" key="5">
    <source>
        <dbReference type="Proteomes" id="UP001139263"/>
    </source>
</evidence>
<dbReference type="CDD" id="cd03260">
    <property type="entry name" value="ABC_PstB_phosphate_transporter"/>
    <property type="match status" value="1"/>
</dbReference>
<dbReference type="InterPro" id="IPR005670">
    <property type="entry name" value="PstB-like"/>
</dbReference>
<dbReference type="Gene3D" id="3.40.50.300">
    <property type="entry name" value="P-loop containing nucleotide triphosphate hydrolases"/>
    <property type="match status" value="1"/>
</dbReference>
<dbReference type="EMBL" id="JALBUF010000001">
    <property type="protein sequence ID" value="MCI0182098.1"/>
    <property type="molecule type" value="Genomic_DNA"/>
</dbReference>
<dbReference type="GO" id="GO:0016887">
    <property type="term" value="F:ATP hydrolysis activity"/>
    <property type="evidence" value="ECO:0007669"/>
    <property type="project" value="InterPro"/>
</dbReference>
<keyword evidence="1" id="KW-0547">Nucleotide-binding</keyword>
<dbReference type="GO" id="GO:0005315">
    <property type="term" value="F:phosphate transmembrane transporter activity"/>
    <property type="evidence" value="ECO:0007669"/>
    <property type="project" value="InterPro"/>
</dbReference>
<dbReference type="PROSITE" id="PS50893">
    <property type="entry name" value="ABC_TRANSPORTER_2"/>
    <property type="match status" value="1"/>
</dbReference>
<dbReference type="Pfam" id="PF00005">
    <property type="entry name" value="ABC_tran"/>
    <property type="match status" value="1"/>
</dbReference>
<dbReference type="InterPro" id="IPR027417">
    <property type="entry name" value="P-loop_NTPase"/>
</dbReference>
<dbReference type="PANTHER" id="PTHR43423:SF1">
    <property type="entry name" value="ABC TRANSPORTER I FAMILY MEMBER 17"/>
    <property type="match status" value="1"/>
</dbReference>
<comment type="caution">
    <text evidence="4">The sequence shown here is derived from an EMBL/GenBank/DDBJ whole genome shotgun (WGS) entry which is preliminary data.</text>
</comment>
<evidence type="ECO:0000256" key="2">
    <source>
        <dbReference type="ARBA" id="ARBA00022840"/>
    </source>
</evidence>
<sequence length="250" mass="27980">MGETLYAKDVSACFGTQEVLHKVSLYMPSNSVTAIIGPPGSGKSTFIRCLNRLHETATRATMSGQVLLGKENVYDLNPILARQKIGMVFAEPNPFPTMSIFENVAIGIRLRDGKRLKHLSDEVEHSLVIANLWSEVKDRLYESSGKLTLGQQQRLCMARALALKPDVLLLDEPASVLDPFSTLRIEELIDQLREHYTIVIVTHNLQQAARVANRTAFFLAGEMIEERTTTELFTTPNDKRTEDYVTGRFG</sequence>
<organism evidence="4 5">
    <name type="scientific">Sulfoacidibacillus ferrooxidans</name>
    <dbReference type="NCBI Taxonomy" id="2005001"/>
    <lineage>
        <taxon>Bacteria</taxon>
        <taxon>Bacillati</taxon>
        <taxon>Bacillota</taxon>
        <taxon>Bacilli</taxon>
        <taxon>Bacillales</taxon>
        <taxon>Alicyclobacillaceae</taxon>
        <taxon>Sulfoacidibacillus</taxon>
    </lineage>
</organism>
<dbReference type="Proteomes" id="UP001139263">
    <property type="component" value="Unassembled WGS sequence"/>
</dbReference>
<keyword evidence="5" id="KW-1185">Reference proteome</keyword>
<dbReference type="SUPFAM" id="SSF52540">
    <property type="entry name" value="P-loop containing nucleoside triphosphate hydrolases"/>
    <property type="match status" value="1"/>
</dbReference>
<protein>
    <submittedName>
        <fullName evidence="4">Phosphate import ATP-binding protein PstB 3</fullName>
    </submittedName>
</protein>